<dbReference type="OrthoDB" id="9790995at2"/>
<comment type="caution">
    <text evidence="8">The sequence shown here is derived from an EMBL/GenBank/DDBJ whole genome shotgun (WGS) entry which is preliminary data.</text>
</comment>
<dbReference type="CDD" id="cd03469">
    <property type="entry name" value="Rieske_RO_Alpha_N"/>
    <property type="match status" value="1"/>
</dbReference>
<protein>
    <submittedName>
        <fullName evidence="8">Rieske 2Fe-2S domain-containing protein</fullName>
    </submittedName>
</protein>
<dbReference type="Gene3D" id="3.90.380.10">
    <property type="entry name" value="Naphthalene 1,2-dioxygenase Alpha Subunit, Chain A, domain 1"/>
    <property type="match status" value="1"/>
</dbReference>
<evidence type="ECO:0000259" key="7">
    <source>
        <dbReference type="PROSITE" id="PS51296"/>
    </source>
</evidence>
<sequence length="412" mass="46403">MHAVPPLEQDTVDAPVHTSSAHAAAQTNAPTGANAHAPDQAANDAPVRDLRRVGIHPDYWYPLAWSHEVKRGKTHGVTFAGEPIVLARTESGKVFALEDRCAHRQVPLHQGVVDGESIRCGYHGWTYDCSGTCIDVPYLGRERLPNGVRSYPCREVEGLIFVFPGNIELAEERPLPAFGAVSDKKYKTRRFGRPVNCHYSFMHENLMDMNHQFLHRRQMGQMRARSVGRRRGEGWVEVDYTFARMAGQQPIGEAIVFGQSRKTGGDNDKDVMTIRTEYPYQTLQIRTSDQTLVMDLWIVYVPLDREQRTNRTFGLLSIRKPGIPGVLNLAWPLLVWFTERIFKEDREIVEAEQRAHDSQGADWNHEVFPVINELRALLRESGAPDHVVGAGTGGAAVIRFWDSRHGNPLSNT</sequence>
<dbReference type="PANTHER" id="PTHR21266:SF60">
    <property type="entry name" value="3-KETOSTEROID-9-ALPHA-MONOOXYGENASE, OXYGENASE COMPONENT"/>
    <property type="match status" value="1"/>
</dbReference>
<dbReference type="Gene3D" id="2.102.10.10">
    <property type="entry name" value="Rieske [2Fe-2S] iron-sulphur domain"/>
    <property type="match status" value="1"/>
</dbReference>
<dbReference type="Pfam" id="PF00355">
    <property type="entry name" value="Rieske"/>
    <property type="match status" value="1"/>
</dbReference>
<name>A0A6N6WAL6_9BURK</name>
<evidence type="ECO:0000313" key="8">
    <source>
        <dbReference type="EMBL" id="KAE8757506.1"/>
    </source>
</evidence>
<keyword evidence="1" id="KW-0001">2Fe-2S</keyword>
<dbReference type="InterPro" id="IPR036922">
    <property type="entry name" value="Rieske_2Fe-2S_sf"/>
</dbReference>
<keyword evidence="5" id="KW-0411">Iron-sulfur</keyword>
<keyword evidence="2" id="KW-0479">Metal-binding</keyword>
<evidence type="ECO:0000256" key="6">
    <source>
        <dbReference type="SAM" id="MobiDB-lite"/>
    </source>
</evidence>
<dbReference type="Proteomes" id="UP000463700">
    <property type="component" value="Unassembled WGS sequence"/>
</dbReference>
<dbReference type="PANTHER" id="PTHR21266">
    <property type="entry name" value="IRON-SULFUR DOMAIN CONTAINING PROTEIN"/>
    <property type="match status" value="1"/>
</dbReference>
<dbReference type="Pfam" id="PF19112">
    <property type="entry name" value="VanA_C"/>
    <property type="match status" value="1"/>
</dbReference>
<feature type="domain" description="Rieske" evidence="7">
    <location>
        <begin position="60"/>
        <end position="162"/>
    </location>
</feature>
<dbReference type="EMBL" id="VOSW01000046">
    <property type="protein sequence ID" value="KAE8757506.1"/>
    <property type="molecule type" value="Genomic_DNA"/>
</dbReference>
<evidence type="ECO:0000256" key="4">
    <source>
        <dbReference type="ARBA" id="ARBA00023004"/>
    </source>
</evidence>
<reference evidence="8 9" key="1">
    <citation type="journal article" date="2020" name="Int. J. Syst. Evol. Microbiol.">
        <title>Paraburkholderia madseniana sp. nov., a phenolic acid-degrading bacterium isolated from acidic forest soil.</title>
        <authorList>
            <person name="Wilhelm R.C."/>
            <person name="Murphy S.J.L."/>
            <person name="Feriancek N.M."/>
            <person name="Karasz D.C."/>
            <person name="DeRito C.M."/>
            <person name="Newman J.D."/>
            <person name="Buckley D.H."/>
        </authorList>
    </citation>
    <scope>NUCLEOTIDE SEQUENCE [LARGE SCALE GENOMIC DNA]</scope>
    <source>
        <strain evidence="8 9">RP11</strain>
    </source>
</reference>
<evidence type="ECO:0000256" key="2">
    <source>
        <dbReference type="ARBA" id="ARBA00022723"/>
    </source>
</evidence>
<dbReference type="GO" id="GO:0051537">
    <property type="term" value="F:2 iron, 2 sulfur cluster binding"/>
    <property type="evidence" value="ECO:0007669"/>
    <property type="project" value="UniProtKB-KW"/>
</dbReference>
<dbReference type="SUPFAM" id="SSF50022">
    <property type="entry name" value="ISP domain"/>
    <property type="match status" value="1"/>
</dbReference>
<dbReference type="GO" id="GO:0046872">
    <property type="term" value="F:metal ion binding"/>
    <property type="evidence" value="ECO:0007669"/>
    <property type="project" value="UniProtKB-KW"/>
</dbReference>
<evidence type="ECO:0000256" key="3">
    <source>
        <dbReference type="ARBA" id="ARBA00023002"/>
    </source>
</evidence>
<feature type="region of interest" description="Disordered" evidence="6">
    <location>
        <begin position="17"/>
        <end position="46"/>
    </location>
</feature>
<evidence type="ECO:0000256" key="1">
    <source>
        <dbReference type="ARBA" id="ARBA00022714"/>
    </source>
</evidence>
<dbReference type="InterPro" id="IPR050584">
    <property type="entry name" value="Cholesterol_7-desaturase"/>
</dbReference>
<accession>A0A6N6WAL6</accession>
<proteinExistence type="predicted"/>
<organism evidence="8 9">
    <name type="scientific">Paraburkholderia madseniana</name>
    <dbReference type="NCBI Taxonomy" id="2599607"/>
    <lineage>
        <taxon>Bacteria</taxon>
        <taxon>Pseudomonadati</taxon>
        <taxon>Pseudomonadota</taxon>
        <taxon>Betaproteobacteria</taxon>
        <taxon>Burkholderiales</taxon>
        <taxon>Burkholderiaceae</taxon>
        <taxon>Paraburkholderia</taxon>
    </lineage>
</organism>
<evidence type="ECO:0000256" key="5">
    <source>
        <dbReference type="ARBA" id="ARBA00023014"/>
    </source>
</evidence>
<dbReference type="RefSeq" id="WP_154563049.1">
    <property type="nucleotide sequence ID" value="NZ_VOSW01000046.1"/>
</dbReference>
<gene>
    <name evidence="8" type="ORF">FSO04_23725</name>
</gene>
<evidence type="ECO:0000313" key="9">
    <source>
        <dbReference type="Proteomes" id="UP000463700"/>
    </source>
</evidence>
<keyword evidence="3" id="KW-0560">Oxidoreductase</keyword>
<feature type="compositionally biased region" description="Polar residues" evidence="6">
    <location>
        <begin position="17"/>
        <end position="31"/>
    </location>
</feature>
<dbReference type="InterPro" id="IPR017941">
    <property type="entry name" value="Rieske_2Fe-2S"/>
</dbReference>
<dbReference type="PROSITE" id="PS51296">
    <property type="entry name" value="RIESKE"/>
    <property type="match status" value="1"/>
</dbReference>
<dbReference type="InterPro" id="IPR044043">
    <property type="entry name" value="VanA_C_cat"/>
</dbReference>
<keyword evidence="4" id="KW-0408">Iron</keyword>
<dbReference type="SUPFAM" id="SSF55961">
    <property type="entry name" value="Bet v1-like"/>
    <property type="match status" value="1"/>
</dbReference>
<dbReference type="AlphaFoldDB" id="A0A6N6WAL6"/>
<dbReference type="GO" id="GO:0016491">
    <property type="term" value="F:oxidoreductase activity"/>
    <property type="evidence" value="ECO:0007669"/>
    <property type="project" value="UniProtKB-KW"/>
</dbReference>